<keyword evidence="3" id="KW-1185">Reference proteome</keyword>
<evidence type="ECO:0000313" key="2">
    <source>
        <dbReference type="EMBL" id="TEY38461.1"/>
    </source>
</evidence>
<feature type="compositionally biased region" description="Polar residues" evidence="1">
    <location>
        <begin position="90"/>
        <end position="106"/>
    </location>
</feature>
<protein>
    <submittedName>
        <fullName evidence="2">Uncharacterized protein</fullName>
    </submittedName>
</protein>
<dbReference type="Proteomes" id="UP000297299">
    <property type="component" value="Unassembled WGS sequence"/>
</dbReference>
<evidence type="ECO:0000256" key="1">
    <source>
        <dbReference type="SAM" id="MobiDB-lite"/>
    </source>
</evidence>
<feature type="region of interest" description="Disordered" evidence="1">
    <location>
        <begin position="86"/>
        <end position="106"/>
    </location>
</feature>
<sequence>MSLDKNSVLEFILDGIVDSMQKVSRGSLFINLEYRSSMTLRENCDSSRARRQHDRLSKIKKKHRKRLDAVALSIVQILFTVLGKAKGGHYSTSTDNQTMQGRLVSS</sequence>
<name>A0A4Y8CLP8_9HELO</name>
<accession>A0A4Y8CLP8</accession>
<dbReference type="AlphaFoldDB" id="A0A4Y8CLP8"/>
<proteinExistence type="predicted"/>
<dbReference type="OrthoDB" id="3513088at2759"/>
<gene>
    <name evidence="2" type="ORF">BOTCAL_0490g00030</name>
</gene>
<evidence type="ECO:0000313" key="3">
    <source>
        <dbReference type="Proteomes" id="UP000297299"/>
    </source>
</evidence>
<comment type="caution">
    <text evidence="2">The sequence shown here is derived from an EMBL/GenBank/DDBJ whole genome shotgun (WGS) entry which is preliminary data.</text>
</comment>
<organism evidence="2 3">
    <name type="scientific">Botryotinia calthae</name>
    <dbReference type="NCBI Taxonomy" id="38488"/>
    <lineage>
        <taxon>Eukaryota</taxon>
        <taxon>Fungi</taxon>
        <taxon>Dikarya</taxon>
        <taxon>Ascomycota</taxon>
        <taxon>Pezizomycotina</taxon>
        <taxon>Leotiomycetes</taxon>
        <taxon>Helotiales</taxon>
        <taxon>Sclerotiniaceae</taxon>
        <taxon>Botryotinia</taxon>
    </lineage>
</organism>
<dbReference type="EMBL" id="PHWZ01000489">
    <property type="protein sequence ID" value="TEY38461.1"/>
    <property type="molecule type" value="Genomic_DNA"/>
</dbReference>
<reference evidence="2 3" key="1">
    <citation type="submission" date="2017-11" db="EMBL/GenBank/DDBJ databases">
        <title>Comparative genomics of Botrytis spp.</title>
        <authorList>
            <person name="Valero-Jimenez C.A."/>
            <person name="Tapia P."/>
            <person name="Veloso J."/>
            <person name="Silva-Moreno E."/>
            <person name="Staats M."/>
            <person name="Valdes J.H."/>
            <person name="Van Kan J.A.L."/>
        </authorList>
    </citation>
    <scope>NUCLEOTIDE SEQUENCE [LARGE SCALE GENOMIC DNA]</scope>
    <source>
        <strain evidence="2 3">MUCL2830</strain>
    </source>
</reference>